<reference evidence="1 2" key="1">
    <citation type="submission" date="2020-08" db="EMBL/GenBank/DDBJ databases">
        <title>Genomic Encyclopedia of Type Strains, Phase IV (KMG-IV): sequencing the most valuable type-strain genomes for metagenomic binning, comparative biology and taxonomic classification.</title>
        <authorList>
            <person name="Goeker M."/>
        </authorList>
    </citation>
    <scope>NUCLEOTIDE SEQUENCE [LARGE SCALE GENOMIC DNA]</scope>
    <source>
        <strain evidence="1 2">DSM 22368</strain>
    </source>
</reference>
<evidence type="ECO:0000313" key="2">
    <source>
        <dbReference type="Proteomes" id="UP000528457"/>
    </source>
</evidence>
<dbReference type="InParanoid" id="A0A7X0MXG0"/>
<accession>A0A7X0MXG0</accession>
<dbReference type="Proteomes" id="UP000528457">
    <property type="component" value="Unassembled WGS sequence"/>
</dbReference>
<dbReference type="AlphaFoldDB" id="A0A7X0MXG0"/>
<organism evidence="1 2">
    <name type="scientific">Pseudoteredinibacter isoporae</name>
    <dbReference type="NCBI Taxonomy" id="570281"/>
    <lineage>
        <taxon>Bacteria</taxon>
        <taxon>Pseudomonadati</taxon>
        <taxon>Pseudomonadota</taxon>
        <taxon>Gammaproteobacteria</taxon>
        <taxon>Cellvibrionales</taxon>
        <taxon>Cellvibrionaceae</taxon>
        <taxon>Pseudoteredinibacter</taxon>
    </lineage>
</organism>
<dbReference type="RefSeq" id="WP_166843314.1">
    <property type="nucleotide sequence ID" value="NZ_JAAONY010000004.1"/>
</dbReference>
<dbReference type="EMBL" id="JACHHT010000004">
    <property type="protein sequence ID" value="MBB6523681.1"/>
    <property type="molecule type" value="Genomic_DNA"/>
</dbReference>
<gene>
    <name evidence="1" type="ORF">HNR48_003995</name>
</gene>
<proteinExistence type="predicted"/>
<evidence type="ECO:0000313" key="1">
    <source>
        <dbReference type="EMBL" id="MBB6523681.1"/>
    </source>
</evidence>
<name>A0A7X0MXG0_9GAMM</name>
<protein>
    <submittedName>
        <fullName evidence="1">Uncharacterized protein</fullName>
    </submittedName>
</protein>
<comment type="caution">
    <text evidence="1">The sequence shown here is derived from an EMBL/GenBank/DDBJ whole genome shotgun (WGS) entry which is preliminary data.</text>
</comment>
<sequence length="227" mass="26561">MKFLVYIVTLLIFSKSWATSYMKQDIAVYANKAEIVARIFVTGAEIYTVNHDGKILICGQKVSAQVAESYKGGEETVDFFIQGHILDLASEYLVFLRDYQRPNVVHKSREAPLNESIEQAQKRLCRKYYVGLEADWKTVSQFMTRRSSTDKEWQEWITPAYIVKIPKSADIEFQSIKLRALKVNGEIVEKDYWNLGNDIVIPHIFWMYKGVYRWKDYKKHLLKELKG</sequence>
<keyword evidence="2" id="KW-1185">Reference proteome</keyword>